<feature type="compositionally biased region" description="Low complexity" evidence="7">
    <location>
        <begin position="182"/>
        <end position="197"/>
    </location>
</feature>
<evidence type="ECO:0000259" key="8">
    <source>
        <dbReference type="PROSITE" id="PS50090"/>
    </source>
</evidence>
<dbReference type="EMBL" id="BAABME010000395">
    <property type="protein sequence ID" value="GAA0142414.1"/>
    <property type="molecule type" value="Genomic_DNA"/>
</dbReference>
<dbReference type="AlphaFoldDB" id="A0AAV3NT63"/>
<comment type="caution">
    <text evidence="9">The sequence shown here is derived from an EMBL/GenBank/DDBJ whole genome shotgun (WGS) entry which is preliminary data.</text>
</comment>
<dbReference type="Proteomes" id="UP001454036">
    <property type="component" value="Unassembled WGS sequence"/>
</dbReference>
<keyword evidence="5" id="KW-0804">Transcription</keyword>
<dbReference type="SMART" id="SM00717">
    <property type="entry name" value="SANT"/>
    <property type="match status" value="2"/>
</dbReference>
<organism evidence="9 10">
    <name type="scientific">Lithospermum erythrorhizon</name>
    <name type="common">Purple gromwell</name>
    <name type="synonym">Lithospermum officinale var. erythrorhizon</name>
    <dbReference type="NCBI Taxonomy" id="34254"/>
    <lineage>
        <taxon>Eukaryota</taxon>
        <taxon>Viridiplantae</taxon>
        <taxon>Streptophyta</taxon>
        <taxon>Embryophyta</taxon>
        <taxon>Tracheophyta</taxon>
        <taxon>Spermatophyta</taxon>
        <taxon>Magnoliopsida</taxon>
        <taxon>eudicotyledons</taxon>
        <taxon>Gunneridae</taxon>
        <taxon>Pentapetalae</taxon>
        <taxon>asterids</taxon>
        <taxon>lamiids</taxon>
        <taxon>Boraginales</taxon>
        <taxon>Boraginaceae</taxon>
        <taxon>Boraginoideae</taxon>
        <taxon>Lithospermeae</taxon>
        <taxon>Lithospermum</taxon>
    </lineage>
</organism>
<feature type="compositionally biased region" description="Pro residues" evidence="7">
    <location>
        <begin position="149"/>
        <end position="159"/>
    </location>
</feature>
<proteinExistence type="predicted"/>
<comment type="subcellular location">
    <subcellularLocation>
        <location evidence="1">Nucleus</location>
    </subcellularLocation>
</comment>
<evidence type="ECO:0000256" key="7">
    <source>
        <dbReference type="SAM" id="MobiDB-lite"/>
    </source>
</evidence>
<dbReference type="GO" id="GO:0005634">
    <property type="term" value="C:nucleus"/>
    <property type="evidence" value="ECO:0007669"/>
    <property type="project" value="UniProtKB-SubCell"/>
</dbReference>
<evidence type="ECO:0000256" key="5">
    <source>
        <dbReference type="ARBA" id="ARBA00023163"/>
    </source>
</evidence>
<evidence type="ECO:0000256" key="1">
    <source>
        <dbReference type="ARBA" id="ARBA00004123"/>
    </source>
</evidence>
<keyword evidence="10" id="KW-1185">Reference proteome</keyword>
<dbReference type="CDD" id="cd12203">
    <property type="entry name" value="GT1"/>
    <property type="match status" value="2"/>
</dbReference>
<evidence type="ECO:0000313" key="9">
    <source>
        <dbReference type="EMBL" id="GAA0142414.1"/>
    </source>
</evidence>
<evidence type="ECO:0000256" key="2">
    <source>
        <dbReference type="ARBA" id="ARBA00022737"/>
    </source>
</evidence>
<dbReference type="InterPro" id="IPR044822">
    <property type="entry name" value="Myb_DNA-bind_4"/>
</dbReference>
<feature type="domain" description="Myb-like" evidence="8">
    <location>
        <begin position="385"/>
        <end position="450"/>
    </location>
</feature>
<feature type="compositionally biased region" description="Polar residues" evidence="7">
    <location>
        <begin position="297"/>
        <end position="316"/>
    </location>
</feature>
<keyword evidence="4" id="KW-0238">DNA-binding</keyword>
<dbReference type="PROSITE" id="PS50090">
    <property type="entry name" value="MYB_LIKE"/>
    <property type="match status" value="2"/>
</dbReference>
<dbReference type="GO" id="GO:0006355">
    <property type="term" value="P:regulation of DNA-templated transcription"/>
    <property type="evidence" value="ECO:0007669"/>
    <property type="project" value="UniProtKB-ARBA"/>
</dbReference>
<sequence>MVGIPTIITHAATPTSTSADVGAMAADAEAQQQDGGGVFVGGAADGGKRALARGGKRWPRQETMALLKIRSEMDGAFRDSCLKGPLWDEVCRKMVELGYYRNAKKCREKFENVFKYHKRTKEGKTYEFFRQLVALEDNVTPPSQSPVHLLPPPPPPHPPEAQMLAVHADPRATTPSNNGTAPQPSQHSHHNNNNNQNYIASSSTSFYDDMERKRKEEYHYFMEVIMKSVIEKQQEFHKKIMETLEKNERERMIREEAWRNQEITERIKREYDLLAQERSKVETTHSTLLSLLENITHQQNPKNPSSETNNNTTQFQPPIPPPPPVMLPSSFADVQQLEFTLTQPAPPPPPLFAAPLEGSHYSQVMLALPVTLPQDGNDDGGESSMPTTSSSTWAKAEIEALIKIKTSLDSKVYQENGPKWPLWEEVSTQLKKLGYNKNSKRCKQKWENINKYFKKVKDNNTKKRSEASRTCSYFQQLDALYKEKAKGSDSSNNNTTSDDINYLNSANAVKPNNPMIPIMMSRMEEDLEMEDVDYYEEVRA</sequence>
<dbReference type="Gene3D" id="1.10.10.60">
    <property type="entry name" value="Homeodomain-like"/>
    <property type="match status" value="2"/>
</dbReference>
<keyword evidence="2" id="KW-0677">Repeat</keyword>
<evidence type="ECO:0000256" key="6">
    <source>
        <dbReference type="ARBA" id="ARBA00023242"/>
    </source>
</evidence>
<evidence type="ECO:0000313" key="10">
    <source>
        <dbReference type="Proteomes" id="UP001454036"/>
    </source>
</evidence>
<dbReference type="PANTHER" id="PTHR21654:SF59">
    <property type="entry name" value="TRIHELIX TRANSCRIPTION FACTOR DF1"/>
    <property type="match status" value="1"/>
</dbReference>
<dbReference type="GO" id="GO:0003677">
    <property type="term" value="F:DNA binding"/>
    <property type="evidence" value="ECO:0007669"/>
    <property type="project" value="UniProtKB-KW"/>
</dbReference>
<dbReference type="PANTHER" id="PTHR21654">
    <property type="entry name" value="FI21293P1"/>
    <property type="match status" value="1"/>
</dbReference>
<evidence type="ECO:0000256" key="3">
    <source>
        <dbReference type="ARBA" id="ARBA00023015"/>
    </source>
</evidence>
<reference evidence="9 10" key="1">
    <citation type="submission" date="2024-01" db="EMBL/GenBank/DDBJ databases">
        <title>The complete chloroplast genome sequence of Lithospermum erythrorhizon: insights into the phylogenetic relationship among Boraginaceae species and the maternal lineages of purple gromwells.</title>
        <authorList>
            <person name="Okada T."/>
            <person name="Watanabe K."/>
        </authorList>
    </citation>
    <scope>NUCLEOTIDE SEQUENCE [LARGE SCALE GENOMIC DNA]</scope>
</reference>
<gene>
    <name evidence="9" type="ORF">LIER_03320</name>
</gene>
<accession>A0AAV3NT63</accession>
<feature type="region of interest" description="Disordered" evidence="7">
    <location>
        <begin position="297"/>
        <end position="324"/>
    </location>
</feature>
<keyword evidence="6" id="KW-0539">Nucleus</keyword>
<keyword evidence="3" id="KW-0805">Transcription regulation</keyword>
<protein>
    <recommendedName>
        <fullName evidence="8">Myb-like domain-containing protein</fullName>
    </recommendedName>
</protein>
<feature type="region of interest" description="Disordered" evidence="7">
    <location>
        <begin position="140"/>
        <end position="204"/>
    </location>
</feature>
<dbReference type="FunFam" id="1.10.10.60:FF:000061">
    <property type="entry name" value="Trihelix transcription factor GT-2"/>
    <property type="match status" value="1"/>
</dbReference>
<name>A0AAV3NT63_LITER</name>
<evidence type="ECO:0000256" key="4">
    <source>
        <dbReference type="ARBA" id="ARBA00023125"/>
    </source>
</evidence>
<dbReference type="Pfam" id="PF13837">
    <property type="entry name" value="Myb_DNA-bind_4"/>
    <property type="match status" value="2"/>
</dbReference>
<dbReference type="InterPro" id="IPR001005">
    <property type="entry name" value="SANT/Myb"/>
</dbReference>
<feature type="domain" description="Myb-like" evidence="8">
    <location>
        <begin position="57"/>
        <end position="114"/>
    </location>
</feature>